<dbReference type="GO" id="GO:0046854">
    <property type="term" value="P:phosphatidylinositol phosphate biosynthetic process"/>
    <property type="evidence" value="ECO:0007669"/>
    <property type="project" value="InterPro"/>
</dbReference>
<dbReference type="GO" id="GO:0008441">
    <property type="term" value="F:3'(2'),5'-bisphosphate nucleotidase activity"/>
    <property type="evidence" value="ECO:0007669"/>
    <property type="project" value="UniProtKB-UniRule"/>
</dbReference>
<evidence type="ECO:0000256" key="1">
    <source>
        <dbReference type="ARBA" id="ARBA00001625"/>
    </source>
</evidence>
<accession>A0A8B2NST9</accession>
<reference evidence="11 12" key="1">
    <citation type="submission" date="2018-05" db="EMBL/GenBank/DDBJ databases">
        <title>Acuticoccus sediminis sp. nov., isolated from deep-sea sediment of Indian Ocean.</title>
        <authorList>
            <person name="Liu X."/>
            <person name="Lai Q."/>
            <person name="Du Y."/>
            <person name="Sun F."/>
            <person name="Zhang X."/>
            <person name="Wang S."/>
            <person name="Shao Z."/>
        </authorList>
    </citation>
    <scope>NUCLEOTIDE SEQUENCE [LARGE SCALE GENOMIC DNA]</scope>
    <source>
        <strain evidence="11 12">PTG4-2</strain>
    </source>
</reference>
<dbReference type="EC" id="3.1.3.7" evidence="9"/>
<dbReference type="SUPFAM" id="SSF56655">
    <property type="entry name" value="Carbohydrate phosphatase"/>
    <property type="match status" value="1"/>
</dbReference>
<feature type="binding site" evidence="9">
    <location>
        <position position="214"/>
    </location>
    <ligand>
        <name>substrate</name>
    </ligand>
</feature>
<feature type="binding site" evidence="9">
    <location>
        <begin position="88"/>
        <end position="91"/>
    </location>
    <ligand>
        <name>substrate</name>
    </ligand>
</feature>
<evidence type="ECO:0000256" key="2">
    <source>
        <dbReference type="ARBA" id="ARBA00005289"/>
    </source>
</evidence>
<dbReference type="Gene3D" id="3.40.190.80">
    <property type="match status" value="1"/>
</dbReference>
<dbReference type="PROSITE" id="PS00630">
    <property type="entry name" value="IMP_2"/>
    <property type="match status" value="1"/>
</dbReference>
<feature type="binding site" evidence="10">
    <location>
        <position position="86"/>
    </location>
    <ligand>
        <name>Mg(2+)</name>
        <dbReference type="ChEBI" id="CHEBI:18420"/>
        <label>1</label>
        <note>catalytic</note>
    </ligand>
</feature>
<dbReference type="GO" id="GO:0050427">
    <property type="term" value="P:3'-phosphoadenosine 5'-phosphosulfate metabolic process"/>
    <property type="evidence" value="ECO:0007669"/>
    <property type="project" value="TreeGrafter"/>
</dbReference>
<dbReference type="HAMAP" id="MF_02095">
    <property type="entry name" value="CysQ"/>
    <property type="match status" value="1"/>
</dbReference>
<comment type="caution">
    <text evidence="11">The sequence shown here is derived from an EMBL/GenBank/DDBJ whole genome shotgun (WGS) entry which is preliminary data.</text>
</comment>
<feature type="binding site" evidence="9">
    <location>
        <position position="67"/>
    </location>
    <ligand>
        <name>substrate</name>
    </ligand>
</feature>
<dbReference type="Proteomes" id="UP000249590">
    <property type="component" value="Unassembled WGS sequence"/>
</dbReference>
<keyword evidence="6 9" id="KW-0378">Hydrolase</keyword>
<name>A0A8B2NST9_9HYPH</name>
<keyword evidence="4 9" id="KW-0997">Cell inner membrane</keyword>
<dbReference type="InterPro" id="IPR000760">
    <property type="entry name" value="Inositol_monophosphatase-like"/>
</dbReference>
<dbReference type="OrthoDB" id="9785695at2"/>
<feature type="binding site" evidence="10">
    <location>
        <position position="89"/>
    </location>
    <ligand>
        <name>Mg(2+)</name>
        <dbReference type="ChEBI" id="CHEBI:18420"/>
        <label>1</label>
        <note>catalytic</note>
    </ligand>
</feature>
<dbReference type="InterPro" id="IPR050725">
    <property type="entry name" value="CysQ/Inositol_MonoPase"/>
</dbReference>
<evidence type="ECO:0000256" key="5">
    <source>
        <dbReference type="ARBA" id="ARBA00022723"/>
    </source>
</evidence>
<dbReference type="InterPro" id="IPR006240">
    <property type="entry name" value="CysQ"/>
</dbReference>
<dbReference type="PANTHER" id="PTHR43028:SF5">
    <property type="entry name" value="3'(2'),5'-BISPHOSPHATE NUCLEOTIDASE 1"/>
    <property type="match status" value="1"/>
</dbReference>
<keyword evidence="5 9" id="KW-0479">Metal-binding</keyword>
<evidence type="ECO:0000256" key="3">
    <source>
        <dbReference type="ARBA" id="ARBA00022475"/>
    </source>
</evidence>
<keyword evidence="7 9" id="KW-0460">Magnesium</keyword>
<evidence type="ECO:0000313" key="12">
    <source>
        <dbReference type="Proteomes" id="UP000249590"/>
    </source>
</evidence>
<proteinExistence type="inferred from homology"/>
<dbReference type="NCBIfam" id="TIGR01331">
    <property type="entry name" value="bisphos_cysQ"/>
    <property type="match status" value="1"/>
</dbReference>
<evidence type="ECO:0000256" key="7">
    <source>
        <dbReference type="ARBA" id="ARBA00022842"/>
    </source>
</evidence>
<keyword evidence="8 9" id="KW-0472">Membrane</keyword>
<dbReference type="PANTHER" id="PTHR43028">
    <property type="entry name" value="3'(2'),5'-BISPHOSPHATE NUCLEOTIDASE 1"/>
    <property type="match status" value="1"/>
</dbReference>
<evidence type="ECO:0000256" key="4">
    <source>
        <dbReference type="ARBA" id="ARBA00022519"/>
    </source>
</evidence>
<comment type="catalytic activity">
    <reaction evidence="1 9">
        <text>adenosine 3',5'-bisphosphate + H2O = AMP + phosphate</text>
        <dbReference type="Rhea" id="RHEA:10040"/>
        <dbReference type="ChEBI" id="CHEBI:15377"/>
        <dbReference type="ChEBI" id="CHEBI:43474"/>
        <dbReference type="ChEBI" id="CHEBI:58343"/>
        <dbReference type="ChEBI" id="CHEBI:456215"/>
        <dbReference type="EC" id="3.1.3.7"/>
    </reaction>
</comment>
<comment type="function">
    <text evidence="9">Converts adenosine-3',5'-bisphosphate (PAP) to AMP.</text>
</comment>
<keyword evidence="3 9" id="KW-1003">Cell membrane</keyword>
<feature type="binding site" evidence="10">
    <location>
        <position position="67"/>
    </location>
    <ligand>
        <name>Mg(2+)</name>
        <dbReference type="ChEBI" id="CHEBI:18420"/>
        <label>1</label>
        <note>catalytic</note>
    </ligand>
</feature>
<evidence type="ECO:0000256" key="9">
    <source>
        <dbReference type="HAMAP-Rule" id="MF_02095"/>
    </source>
</evidence>
<dbReference type="EMBL" id="QHHQ01000001">
    <property type="protein sequence ID" value="RAI03287.1"/>
    <property type="molecule type" value="Genomic_DNA"/>
</dbReference>
<feature type="binding site" evidence="9">
    <location>
        <position position="86"/>
    </location>
    <ligand>
        <name>Mg(2+)</name>
        <dbReference type="ChEBI" id="CHEBI:18420"/>
        <label>1</label>
    </ligand>
</feature>
<keyword evidence="12" id="KW-1185">Reference proteome</keyword>
<feature type="binding site" evidence="10">
    <location>
        <position position="88"/>
    </location>
    <ligand>
        <name>Mg(2+)</name>
        <dbReference type="ChEBI" id="CHEBI:18420"/>
        <label>1</label>
        <note>catalytic</note>
    </ligand>
</feature>
<evidence type="ECO:0000256" key="6">
    <source>
        <dbReference type="ARBA" id="ARBA00022801"/>
    </source>
</evidence>
<organism evidence="11 12">
    <name type="scientific">Acuticoccus sediminis</name>
    <dbReference type="NCBI Taxonomy" id="2184697"/>
    <lineage>
        <taxon>Bacteria</taxon>
        <taxon>Pseudomonadati</taxon>
        <taxon>Pseudomonadota</taxon>
        <taxon>Alphaproteobacteria</taxon>
        <taxon>Hyphomicrobiales</taxon>
        <taxon>Amorphaceae</taxon>
        <taxon>Acuticoccus</taxon>
    </lineage>
</organism>
<dbReference type="Pfam" id="PF00459">
    <property type="entry name" value="Inositol_P"/>
    <property type="match status" value="1"/>
</dbReference>
<evidence type="ECO:0000313" key="11">
    <source>
        <dbReference type="EMBL" id="RAI03287.1"/>
    </source>
</evidence>
<dbReference type="PROSITE" id="PS00629">
    <property type="entry name" value="IMP_1"/>
    <property type="match status" value="1"/>
</dbReference>
<dbReference type="GO" id="GO:0005886">
    <property type="term" value="C:plasma membrane"/>
    <property type="evidence" value="ECO:0007669"/>
    <property type="project" value="UniProtKB-SubCell"/>
</dbReference>
<comment type="cofactor">
    <cofactor evidence="9 10">
        <name>Mg(2+)</name>
        <dbReference type="ChEBI" id="CHEBI:18420"/>
    </cofactor>
</comment>
<evidence type="ECO:0000256" key="10">
    <source>
        <dbReference type="PIRSR" id="PIRSR600760-2"/>
    </source>
</evidence>
<dbReference type="GO" id="GO:0000287">
    <property type="term" value="F:magnesium ion binding"/>
    <property type="evidence" value="ECO:0007669"/>
    <property type="project" value="UniProtKB-UniRule"/>
</dbReference>
<dbReference type="InterPro" id="IPR020550">
    <property type="entry name" value="Inositol_monophosphatase_CS"/>
</dbReference>
<dbReference type="Gene3D" id="3.30.540.10">
    <property type="entry name" value="Fructose-1,6-Bisphosphatase, subunit A, domain 1"/>
    <property type="match status" value="1"/>
</dbReference>
<feature type="binding site" evidence="9">
    <location>
        <position position="67"/>
    </location>
    <ligand>
        <name>Mg(2+)</name>
        <dbReference type="ChEBI" id="CHEBI:18420"/>
        <label>1</label>
    </ligand>
</feature>
<comment type="similarity">
    <text evidence="2 9">Belongs to the inositol monophosphatase superfamily. CysQ family.</text>
</comment>
<feature type="binding site" evidence="9">
    <location>
        <position position="86"/>
    </location>
    <ligand>
        <name>Mg(2+)</name>
        <dbReference type="ChEBI" id="CHEBI:18420"/>
        <label>2</label>
    </ligand>
</feature>
<dbReference type="PRINTS" id="PR00377">
    <property type="entry name" value="IMPHPHTASES"/>
</dbReference>
<evidence type="ECO:0000256" key="8">
    <source>
        <dbReference type="ARBA" id="ARBA00023136"/>
    </source>
</evidence>
<feature type="binding site" evidence="9">
    <location>
        <position position="88"/>
    </location>
    <ligand>
        <name>Mg(2+)</name>
        <dbReference type="ChEBI" id="CHEBI:18420"/>
        <label>1</label>
    </ligand>
</feature>
<sequence>MTSPLSGHALVSIAIEAGAAIMPFYDPNGQDARTKGDGSPVTAADEAAEAIILKRLAEHGITAVLAEEAVAAGRIPDVGQEFWLVDPLDGTKDFISGSGEFTVNIARIVDGVPVEGVVLCPALDEVYWSDETGAYHGRIENGALAGETKIGVATPGGALKVVASKSHLTDETKDFIARFDVDSFLSFGSSLKFCRVADGTAHLYPRMGRTMEWDTAAGHAVLKAAGGEVYTMDGKPLAYGKADHPSGAYANPHFVAAGAFDPFALAKVS</sequence>
<dbReference type="RefSeq" id="WP_111341824.1">
    <property type="nucleotide sequence ID" value="NZ_JAIWKD010000001.1"/>
</dbReference>
<feature type="binding site" evidence="10">
    <location>
        <position position="214"/>
    </location>
    <ligand>
        <name>Mg(2+)</name>
        <dbReference type="ChEBI" id="CHEBI:18420"/>
        <label>1</label>
        <note>catalytic</note>
    </ligand>
</feature>
<gene>
    <name evidence="9 11" type="primary">cysQ</name>
    <name evidence="11" type="ORF">DLJ53_01845</name>
</gene>
<dbReference type="AlphaFoldDB" id="A0A8B2NST9"/>
<feature type="binding site" evidence="9">
    <location>
        <position position="89"/>
    </location>
    <ligand>
        <name>Mg(2+)</name>
        <dbReference type="ChEBI" id="CHEBI:18420"/>
        <label>2</label>
    </ligand>
</feature>
<feature type="binding site" evidence="9">
    <location>
        <position position="214"/>
    </location>
    <ligand>
        <name>Mg(2+)</name>
        <dbReference type="ChEBI" id="CHEBI:18420"/>
        <label>2</label>
    </ligand>
</feature>
<protein>
    <recommendedName>
        <fullName evidence="9">3'(2'),5'-bisphosphate nucleotidase CysQ</fullName>
        <ecNumber evidence="9">3.1.3.7</ecNumber>
    </recommendedName>
    <alternativeName>
        <fullName evidence="9">3'(2'),5-bisphosphonucleoside 3'(2')-phosphohydrolase</fullName>
    </alternativeName>
    <alternativeName>
        <fullName evidence="9">3'-phosphoadenosine 5'-phosphate phosphatase</fullName>
        <shortName evidence="9">PAP phosphatase</shortName>
    </alternativeName>
</protein>
<dbReference type="InterPro" id="IPR020583">
    <property type="entry name" value="Inositol_monoP_metal-BS"/>
</dbReference>
<dbReference type="CDD" id="cd01638">
    <property type="entry name" value="CysQ"/>
    <property type="match status" value="1"/>
</dbReference>
<comment type="subcellular location">
    <subcellularLocation>
        <location evidence="9">Cell inner membrane</location>
        <topology evidence="9">Peripheral membrane protein</topology>
        <orientation evidence="9">Cytoplasmic side</orientation>
    </subcellularLocation>
</comment>
<dbReference type="GO" id="GO:0000103">
    <property type="term" value="P:sulfate assimilation"/>
    <property type="evidence" value="ECO:0007669"/>
    <property type="project" value="TreeGrafter"/>
</dbReference>